<gene>
    <name evidence="1" type="ORF">AMATHDRAFT_6037</name>
</gene>
<evidence type="ECO:0000313" key="2">
    <source>
        <dbReference type="Proteomes" id="UP000242287"/>
    </source>
</evidence>
<protein>
    <submittedName>
        <fullName evidence="1">Uncharacterized protein</fullName>
    </submittedName>
</protein>
<accession>A0A2A9NKA1</accession>
<dbReference type="Proteomes" id="UP000242287">
    <property type="component" value="Unassembled WGS sequence"/>
</dbReference>
<dbReference type="EMBL" id="KZ302073">
    <property type="protein sequence ID" value="PFH48186.1"/>
    <property type="molecule type" value="Genomic_DNA"/>
</dbReference>
<dbReference type="AlphaFoldDB" id="A0A2A9NKA1"/>
<keyword evidence="2" id="KW-1185">Reference proteome</keyword>
<name>A0A2A9NKA1_9AGAR</name>
<organism evidence="1 2">
    <name type="scientific">Amanita thiersii Skay4041</name>
    <dbReference type="NCBI Taxonomy" id="703135"/>
    <lineage>
        <taxon>Eukaryota</taxon>
        <taxon>Fungi</taxon>
        <taxon>Dikarya</taxon>
        <taxon>Basidiomycota</taxon>
        <taxon>Agaricomycotina</taxon>
        <taxon>Agaricomycetes</taxon>
        <taxon>Agaricomycetidae</taxon>
        <taxon>Agaricales</taxon>
        <taxon>Pluteineae</taxon>
        <taxon>Amanitaceae</taxon>
        <taxon>Amanita</taxon>
    </lineage>
</organism>
<evidence type="ECO:0000313" key="1">
    <source>
        <dbReference type="EMBL" id="PFH48186.1"/>
    </source>
</evidence>
<proteinExistence type="predicted"/>
<reference evidence="1 2" key="1">
    <citation type="submission" date="2014-02" db="EMBL/GenBank/DDBJ databases">
        <title>Transposable element dynamics among asymbiotic and ectomycorrhizal Amanita fungi.</title>
        <authorList>
            <consortium name="DOE Joint Genome Institute"/>
            <person name="Hess J."/>
            <person name="Skrede I."/>
            <person name="Wolfe B."/>
            <person name="LaButti K."/>
            <person name="Ohm R.A."/>
            <person name="Grigoriev I.V."/>
            <person name="Pringle A."/>
        </authorList>
    </citation>
    <scope>NUCLEOTIDE SEQUENCE [LARGE SCALE GENOMIC DNA]</scope>
    <source>
        <strain evidence="1 2">SKay4041</strain>
    </source>
</reference>
<sequence>MAKMSKITVTNTAAKTLLLKQGSNRITLEAGKSSALPSAGTYNVVLQSNEDIVIGTVNYGGENDLAVESGEHSPSADFQTIMAKMSQITVKNTAAKTLVLKQGSNRITLEAGKSSALPSAGTYNVVLQSNEDIVIGTVNYGGENDLAVESGEHSPSADFQVTVDTVA</sequence>